<accession>F5YAC4</accession>
<keyword evidence="1" id="KW-0472">Membrane</keyword>
<keyword evidence="4" id="KW-1185">Reference proteome</keyword>
<name>F5YAC4_LEAAZ</name>
<dbReference type="eggNOG" id="ENOG5034CB1">
    <property type="taxonomic scope" value="Bacteria"/>
</dbReference>
<proteinExistence type="predicted"/>
<dbReference type="InParanoid" id="F5YAC4"/>
<evidence type="ECO:0000256" key="2">
    <source>
        <dbReference type="SAM" id="SignalP"/>
    </source>
</evidence>
<dbReference type="KEGG" id="taz:TREAZ_0706"/>
<dbReference type="STRING" id="545695.TREAZ_0706"/>
<dbReference type="EMBL" id="CP001841">
    <property type="protein sequence ID" value="AEF83179.1"/>
    <property type="molecule type" value="Genomic_DNA"/>
</dbReference>
<gene>
    <name evidence="3" type="ordered locus">TREAZ_0706</name>
</gene>
<reference evidence="3 4" key="2">
    <citation type="journal article" date="2011" name="ISME J.">
        <title>RNA-seq reveals cooperative metabolic interactions between two termite-gut spirochete species in co-culture.</title>
        <authorList>
            <person name="Rosenthal A.Z."/>
            <person name="Matson E.G."/>
            <person name="Eldar A."/>
            <person name="Leadbetter J.R."/>
        </authorList>
    </citation>
    <scope>NUCLEOTIDE SEQUENCE [LARGE SCALE GENOMIC DNA]</scope>
    <source>
        <strain evidence="4">ATCC BAA-888 / DSM 13862 / ZAS-9</strain>
    </source>
</reference>
<feature type="chain" id="PRO_5003335804" evidence="2">
    <location>
        <begin position="29"/>
        <end position="162"/>
    </location>
</feature>
<dbReference type="AlphaFoldDB" id="F5YAC4"/>
<reference evidence="4" key="1">
    <citation type="submission" date="2009-12" db="EMBL/GenBank/DDBJ databases">
        <title>Complete sequence of Treponema azotonutricium strain ZAS-9.</title>
        <authorList>
            <person name="Tetu S.G."/>
            <person name="Matson E."/>
            <person name="Ren Q."/>
            <person name="Seshadri R."/>
            <person name="Elbourne L."/>
            <person name="Hassan K.A."/>
            <person name="Durkin A."/>
            <person name="Radune D."/>
            <person name="Mohamoud Y."/>
            <person name="Shay R."/>
            <person name="Jin S."/>
            <person name="Zhang X."/>
            <person name="Lucey K."/>
            <person name="Ballor N.R."/>
            <person name="Ottesen E."/>
            <person name="Rosenthal R."/>
            <person name="Allen A."/>
            <person name="Leadbetter J.R."/>
            <person name="Paulsen I.T."/>
        </authorList>
    </citation>
    <scope>NUCLEOTIDE SEQUENCE [LARGE SCALE GENOMIC DNA]</scope>
    <source>
        <strain evidence="4">ATCC BAA-888 / DSM 13862 / ZAS-9</strain>
    </source>
</reference>
<keyword evidence="1" id="KW-0812">Transmembrane</keyword>
<dbReference type="OrthoDB" id="362894at2"/>
<dbReference type="RefSeq" id="WP_015711258.1">
    <property type="nucleotide sequence ID" value="NC_015577.1"/>
</dbReference>
<evidence type="ECO:0000256" key="1">
    <source>
        <dbReference type="SAM" id="Phobius"/>
    </source>
</evidence>
<evidence type="ECO:0000313" key="3">
    <source>
        <dbReference type="EMBL" id="AEF83179.1"/>
    </source>
</evidence>
<feature type="transmembrane region" description="Helical" evidence="1">
    <location>
        <begin position="112"/>
        <end position="130"/>
    </location>
</feature>
<keyword evidence="2" id="KW-0732">Signal</keyword>
<dbReference type="HOGENOM" id="CLU_104656_0_0_12"/>
<feature type="signal peptide" evidence="2">
    <location>
        <begin position="1"/>
        <end position="28"/>
    </location>
</feature>
<organism evidence="3 4">
    <name type="scientific">Leadbettera azotonutricia (strain ATCC BAA-888 / DSM 13862 / ZAS-9)</name>
    <name type="common">Treponema azotonutricium</name>
    <dbReference type="NCBI Taxonomy" id="545695"/>
    <lineage>
        <taxon>Bacteria</taxon>
        <taxon>Pseudomonadati</taxon>
        <taxon>Spirochaetota</taxon>
        <taxon>Spirochaetia</taxon>
        <taxon>Spirochaetales</taxon>
        <taxon>Breznakiellaceae</taxon>
        <taxon>Leadbettera</taxon>
    </lineage>
</organism>
<keyword evidence="1" id="KW-1133">Transmembrane helix</keyword>
<evidence type="ECO:0000313" key="4">
    <source>
        <dbReference type="Proteomes" id="UP000009222"/>
    </source>
</evidence>
<dbReference type="Proteomes" id="UP000009222">
    <property type="component" value="Chromosome"/>
</dbReference>
<protein>
    <submittedName>
        <fullName evidence="3">Uncharacterized protein</fullName>
    </submittedName>
</protein>
<sequence>MKKSPPLKMICLLFVMAVSIFIQGKAEAQTNSSSTNASSSQFDMTGFPQWAKDLRRGEIIAFGSFPFAYFFTNFTIDTFRFATHDWDRRYAPWPIKSAGSIELSQKEQFRNLGIAASGAVLIAVVDHLIVRYKRNKAEEKIRNLPAGTPIIIRKPLDETGGD</sequence>